<dbReference type="Gene3D" id="3.40.50.300">
    <property type="entry name" value="P-loop containing nucleotide triphosphate hydrolases"/>
    <property type="match status" value="1"/>
</dbReference>
<organism evidence="2 3">
    <name type="scientific">Verminephrobacter aporrectodeae subsp. tuberculatae</name>
    <dbReference type="NCBI Taxonomy" id="1110392"/>
    <lineage>
        <taxon>Bacteria</taxon>
        <taxon>Pseudomonadati</taxon>
        <taxon>Pseudomonadota</taxon>
        <taxon>Betaproteobacteria</taxon>
        <taxon>Burkholderiales</taxon>
        <taxon>Comamonadaceae</taxon>
        <taxon>Verminephrobacter</taxon>
    </lineage>
</organism>
<proteinExistence type="predicted"/>
<gene>
    <name evidence="2" type="ORF">D5039_17250</name>
</gene>
<protein>
    <recommendedName>
        <fullName evidence="1">KAP NTPase domain-containing protein</fullName>
    </recommendedName>
</protein>
<dbReference type="PANTHER" id="PTHR22674">
    <property type="entry name" value="NTPASE, KAP FAMILY P-LOOP DOMAIN-CONTAINING 1"/>
    <property type="match status" value="1"/>
</dbReference>
<evidence type="ECO:0000313" key="2">
    <source>
        <dbReference type="EMBL" id="MCW5322829.1"/>
    </source>
</evidence>
<sequence length="728" mass="81999">MTTQPSFHSDRPAEKDSLGWSSFAENLARSLPLPEGSESVVVGIEGTWGSGKSTFIEFIKRSLLAQGNADPKASKPIIVEFNPWAMSEIPWATSEIDALDEELITQISVEIGNHSGGKFLKVAENLLLYAGFISSIKWSKYIPKPRNKFSEKLLEALGFISKKAQENIKECLSEIDLGKRKSDVIAGLAGLNRPLIIIIDDLDRLPPEGIRLIIKMIKTVLDFPRTLYLLAYDKSIVARALGSDNEEDGLQHLEKIVQAAYRIPVPSHQQLKQFAEEKISNLLTGLKITLRPFEEPLYEPAIDQVARLSRHTRDIVRTTNRLLLILPVICKEVNVADAIVFEALSQRFPKSREILCPHCESILEEISIPNHPSADHLTPEEWDMWKMLAAKEKAQQGGNPLWSVFLPEDSEGQQAANGACRFLFSSSQDTPAMDGLRIAAPGQMDRYLQCITVDGFLGAEKAYEILSNPENLESEKAHDILSDPEKLEQELSVSDGKELSFRLARLGIYIPSCSTLDVEGCMEKLIDKSRHTVDFEASHNMSEVMWKLLRHAACTLDEREKCFLNIVEKASVHVSGSIVCDVKKACDKSHPLLKDNAFLEESIKKWIDRAREAMEDGFGGRSLHHVLHRLADLQNGSYAEVHALTSKICETDNGLDNFLSGYYYLRKNDPRRTLYTPFYLIENPEDLARRIEKYGSIMDHSWMVDILYELPPVPEWHLVISCENQHAQ</sequence>
<accession>A0ABT3KWW7</accession>
<dbReference type="RefSeq" id="WP_265282935.1">
    <property type="nucleotide sequence ID" value="NZ_QZCW01000003.1"/>
</dbReference>
<reference evidence="3" key="1">
    <citation type="submission" date="2023-07" db="EMBL/GenBank/DDBJ databases">
        <title>Verminephrobacter genomes.</title>
        <authorList>
            <person name="Lund M.B."/>
        </authorList>
    </citation>
    <scope>NUCLEOTIDE SEQUENCE [LARGE SCALE GENOMIC DNA]</scope>
    <source>
        <strain evidence="3">AtM5-05</strain>
    </source>
</reference>
<name>A0ABT3KWW7_9BURK</name>
<dbReference type="InterPro" id="IPR027417">
    <property type="entry name" value="P-loop_NTPase"/>
</dbReference>
<comment type="caution">
    <text evidence="2">The sequence shown here is derived from an EMBL/GenBank/DDBJ whole genome shotgun (WGS) entry which is preliminary data.</text>
</comment>
<dbReference type="SUPFAM" id="SSF52540">
    <property type="entry name" value="P-loop containing nucleoside triphosphate hydrolases"/>
    <property type="match status" value="1"/>
</dbReference>
<dbReference type="InterPro" id="IPR052754">
    <property type="entry name" value="NTPase_KAP_P-loop"/>
</dbReference>
<evidence type="ECO:0000313" key="3">
    <source>
        <dbReference type="Proteomes" id="UP001208935"/>
    </source>
</evidence>
<dbReference type="InterPro" id="IPR011646">
    <property type="entry name" value="KAP_P-loop"/>
</dbReference>
<dbReference type="PANTHER" id="PTHR22674:SF6">
    <property type="entry name" value="NTPASE KAP FAMILY P-LOOP DOMAIN-CONTAINING PROTEIN 1"/>
    <property type="match status" value="1"/>
</dbReference>
<dbReference type="Proteomes" id="UP001208935">
    <property type="component" value="Unassembled WGS sequence"/>
</dbReference>
<dbReference type="EMBL" id="QZCW01000003">
    <property type="protein sequence ID" value="MCW5322829.1"/>
    <property type="molecule type" value="Genomic_DNA"/>
</dbReference>
<evidence type="ECO:0000259" key="1">
    <source>
        <dbReference type="Pfam" id="PF07693"/>
    </source>
</evidence>
<dbReference type="Pfam" id="PF07693">
    <property type="entry name" value="KAP_NTPase"/>
    <property type="match status" value="1"/>
</dbReference>
<keyword evidence="3" id="KW-1185">Reference proteome</keyword>
<feature type="domain" description="KAP NTPase" evidence="1">
    <location>
        <begin position="22"/>
        <end position="323"/>
    </location>
</feature>